<keyword evidence="10" id="KW-1185">Reference proteome</keyword>
<name>A0A8J1TN80_OWEFU</name>
<comment type="catalytic activity">
    <reaction evidence="6">
        <text>hydrogencarbonate + H(+) = CO2 + H2O</text>
        <dbReference type="Rhea" id="RHEA:10748"/>
        <dbReference type="ChEBI" id="CHEBI:15377"/>
        <dbReference type="ChEBI" id="CHEBI:15378"/>
        <dbReference type="ChEBI" id="CHEBI:16526"/>
        <dbReference type="ChEBI" id="CHEBI:17544"/>
        <dbReference type="EC" id="4.2.1.1"/>
    </reaction>
</comment>
<keyword evidence="4" id="KW-0862">Zinc</keyword>
<reference evidence="9" key="1">
    <citation type="submission" date="2022-03" db="EMBL/GenBank/DDBJ databases">
        <authorList>
            <person name="Martin C."/>
        </authorList>
    </citation>
    <scope>NUCLEOTIDE SEQUENCE</scope>
</reference>
<organism evidence="9 10">
    <name type="scientific">Owenia fusiformis</name>
    <name type="common">Polychaete worm</name>
    <dbReference type="NCBI Taxonomy" id="6347"/>
    <lineage>
        <taxon>Eukaryota</taxon>
        <taxon>Metazoa</taxon>
        <taxon>Spiralia</taxon>
        <taxon>Lophotrochozoa</taxon>
        <taxon>Annelida</taxon>
        <taxon>Polychaeta</taxon>
        <taxon>Sedentaria</taxon>
        <taxon>Canalipalpata</taxon>
        <taxon>Sabellida</taxon>
        <taxon>Oweniida</taxon>
        <taxon>Oweniidae</taxon>
        <taxon>Owenia</taxon>
    </lineage>
</organism>
<keyword evidence="5" id="KW-0456">Lyase</keyword>
<dbReference type="GO" id="GO:0005886">
    <property type="term" value="C:plasma membrane"/>
    <property type="evidence" value="ECO:0007669"/>
    <property type="project" value="TreeGrafter"/>
</dbReference>
<dbReference type="Proteomes" id="UP000749559">
    <property type="component" value="Unassembled WGS sequence"/>
</dbReference>
<evidence type="ECO:0000256" key="4">
    <source>
        <dbReference type="ARBA" id="ARBA00022833"/>
    </source>
</evidence>
<feature type="domain" description="Alpha-carbonic anhydrase" evidence="8">
    <location>
        <begin position="1"/>
        <end position="151"/>
    </location>
</feature>
<proteinExistence type="inferred from homology"/>
<accession>A0A8J1TN80</accession>
<sequence>MDLQLHIAHYNTAMDNISHALDKDRGLAVLGFFFVVGDVDNSYFDPILNALNGTVLNATGTPIAEGSVPSFSLQSIIPTISSLDKYFRYSGCLTSPACYESVIWTVFESTIPISNTQIDNFRQIISHNGERMMNNFRPTQDLYSRNVTTSDSNFTQLSTASHTTQLPTSQRPTTQTPTTQTPTTQTPTTQQPTNSATSITLSFFALCVIVYQYI</sequence>
<dbReference type="OrthoDB" id="429145at2759"/>
<dbReference type="GO" id="GO:0004089">
    <property type="term" value="F:carbonate dehydratase activity"/>
    <property type="evidence" value="ECO:0007669"/>
    <property type="project" value="UniProtKB-EC"/>
</dbReference>
<protein>
    <recommendedName>
        <fullName evidence="2">carbonic anhydrase</fullName>
        <ecNumber evidence="2">4.2.1.1</ecNumber>
    </recommendedName>
</protein>
<dbReference type="GO" id="GO:0008270">
    <property type="term" value="F:zinc ion binding"/>
    <property type="evidence" value="ECO:0007669"/>
    <property type="project" value="InterPro"/>
</dbReference>
<dbReference type="PANTHER" id="PTHR18952:SF265">
    <property type="entry name" value="CARBONIC ANHYDRASE"/>
    <property type="match status" value="1"/>
</dbReference>
<dbReference type="EMBL" id="CAIIXF020000012">
    <property type="protein sequence ID" value="CAH1802319.1"/>
    <property type="molecule type" value="Genomic_DNA"/>
</dbReference>
<dbReference type="PANTHER" id="PTHR18952">
    <property type="entry name" value="CARBONIC ANHYDRASE"/>
    <property type="match status" value="1"/>
</dbReference>
<evidence type="ECO:0000256" key="1">
    <source>
        <dbReference type="ARBA" id="ARBA00010718"/>
    </source>
</evidence>
<keyword evidence="3" id="KW-0479">Metal-binding</keyword>
<dbReference type="SUPFAM" id="SSF51069">
    <property type="entry name" value="Carbonic anhydrase"/>
    <property type="match status" value="1"/>
</dbReference>
<dbReference type="EC" id="4.2.1.1" evidence="2"/>
<gene>
    <name evidence="9" type="ORF">OFUS_LOCUS26010</name>
</gene>
<evidence type="ECO:0000256" key="5">
    <source>
        <dbReference type="ARBA" id="ARBA00023239"/>
    </source>
</evidence>
<dbReference type="PROSITE" id="PS51144">
    <property type="entry name" value="ALPHA_CA_2"/>
    <property type="match status" value="1"/>
</dbReference>
<comment type="caution">
    <text evidence="9">The sequence shown here is derived from an EMBL/GenBank/DDBJ whole genome shotgun (WGS) entry which is preliminary data.</text>
</comment>
<dbReference type="SMART" id="SM01057">
    <property type="entry name" value="Carb_anhydrase"/>
    <property type="match status" value="1"/>
</dbReference>
<evidence type="ECO:0000256" key="7">
    <source>
        <dbReference type="SAM" id="MobiDB-lite"/>
    </source>
</evidence>
<dbReference type="InterPro" id="IPR023561">
    <property type="entry name" value="Carbonic_anhydrase_a-class"/>
</dbReference>
<dbReference type="Gene3D" id="3.10.200.10">
    <property type="entry name" value="Alpha carbonic anhydrase"/>
    <property type="match status" value="1"/>
</dbReference>
<evidence type="ECO:0000313" key="10">
    <source>
        <dbReference type="Proteomes" id="UP000749559"/>
    </source>
</evidence>
<evidence type="ECO:0000256" key="3">
    <source>
        <dbReference type="ARBA" id="ARBA00022723"/>
    </source>
</evidence>
<dbReference type="InterPro" id="IPR001148">
    <property type="entry name" value="CA_dom"/>
</dbReference>
<dbReference type="Pfam" id="PF00194">
    <property type="entry name" value="Carb_anhydrase"/>
    <property type="match status" value="1"/>
</dbReference>
<comment type="similarity">
    <text evidence="1">Belongs to the alpha-carbonic anhydrase family.</text>
</comment>
<evidence type="ECO:0000256" key="2">
    <source>
        <dbReference type="ARBA" id="ARBA00012925"/>
    </source>
</evidence>
<evidence type="ECO:0000259" key="8">
    <source>
        <dbReference type="PROSITE" id="PS51144"/>
    </source>
</evidence>
<feature type="region of interest" description="Disordered" evidence="7">
    <location>
        <begin position="159"/>
        <end position="194"/>
    </location>
</feature>
<evidence type="ECO:0000313" key="9">
    <source>
        <dbReference type="EMBL" id="CAH1802319.1"/>
    </source>
</evidence>
<feature type="compositionally biased region" description="Low complexity" evidence="7">
    <location>
        <begin position="163"/>
        <end position="193"/>
    </location>
</feature>
<dbReference type="AlphaFoldDB" id="A0A8J1TN80"/>
<dbReference type="InterPro" id="IPR036398">
    <property type="entry name" value="CA_dom_sf"/>
</dbReference>
<evidence type="ECO:0000256" key="6">
    <source>
        <dbReference type="ARBA" id="ARBA00048348"/>
    </source>
</evidence>